<evidence type="ECO:0000256" key="1">
    <source>
        <dbReference type="SAM" id="Phobius"/>
    </source>
</evidence>
<reference evidence="2" key="1">
    <citation type="submission" date="2021-02" db="EMBL/GenBank/DDBJ databases">
        <title>First Annotated Genome of the Yellow-green Alga Tribonema minus.</title>
        <authorList>
            <person name="Mahan K.M."/>
        </authorList>
    </citation>
    <scope>NUCLEOTIDE SEQUENCE</scope>
    <source>
        <strain evidence="2">UTEX B ZZ1240</strain>
    </source>
</reference>
<feature type="transmembrane region" description="Helical" evidence="1">
    <location>
        <begin position="346"/>
        <end position="372"/>
    </location>
</feature>
<protein>
    <submittedName>
        <fullName evidence="2">Putative membrane transporter</fullName>
    </submittedName>
</protein>
<organism evidence="2 3">
    <name type="scientific">Tribonema minus</name>
    <dbReference type="NCBI Taxonomy" id="303371"/>
    <lineage>
        <taxon>Eukaryota</taxon>
        <taxon>Sar</taxon>
        <taxon>Stramenopiles</taxon>
        <taxon>Ochrophyta</taxon>
        <taxon>PX clade</taxon>
        <taxon>Xanthophyceae</taxon>
        <taxon>Tribonematales</taxon>
        <taxon>Tribonemataceae</taxon>
        <taxon>Tribonema</taxon>
    </lineage>
</organism>
<dbReference type="Proteomes" id="UP000664859">
    <property type="component" value="Unassembled WGS sequence"/>
</dbReference>
<accession>A0A836CEU1</accession>
<feature type="transmembrane region" description="Helical" evidence="1">
    <location>
        <begin position="384"/>
        <end position="408"/>
    </location>
</feature>
<dbReference type="PANTHER" id="PTHR23547">
    <property type="entry name" value="MAJOR FACILITATOR SUPERFAMILY DOMAIN, GENERAL SUBSTRATE TRANSPORTER"/>
    <property type="match status" value="1"/>
</dbReference>
<evidence type="ECO:0000313" key="2">
    <source>
        <dbReference type="EMBL" id="KAG5182558.1"/>
    </source>
</evidence>
<dbReference type="SUPFAM" id="SSF103473">
    <property type="entry name" value="MFS general substrate transporter"/>
    <property type="match status" value="1"/>
</dbReference>
<feature type="transmembrane region" description="Helical" evidence="1">
    <location>
        <begin position="276"/>
        <end position="295"/>
    </location>
</feature>
<dbReference type="InterPro" id="IPR036259">
    <property type="entry name" value="MFS_trans_sf"/>
</dbReference>
<keyword evidence="1" id="KW-1133">Transmembrane helix</keyword>
<feature type="transmembrane region" description="Helical" evidence="1">
    <location>
        <begin position="180"/>
        <end position="206"/>
    </location>
</feature>
<sequence>MSNTMTITDNITAVSAEAGQDVQAPAADPGPGRKLREPAPVRNLYVTSTSYVGFTLTDGALRLVVLLYADSLGFDAIQIAIMFSLYEAAGVVTNLFGGVAGSKYGLFCTLLSSLLLQMLCLATIYVTVFECFSGVAKDLMKISGKSTPKLVTKEGAEGRLFRLVAWITGMKNATKGAGSLLGAALVGSIGFVNSLLVLIVILVPFVPLSIMYMDRRLGQQPVKKINWHSVFHKGRDVNVLSAARFWLFGSRDVWFEIALPLFLANGFGWSDAYVGLFLGAYVVVYGNLQAFSTSLYKKGADGVLGRPQPESVSRWALGCAFIPALTGTALYFTYDAHDPTDNVASIVVLCAGILAFSAVFAVNSAIHSYLIVSFSDQDKVSQDVGFYYMSNAGGRLVGVLLGGIVYQYSVDEYGLSMHVTVACHLQSAGCVGLNTISRH</sequence>
<dbReference type="Gene3D" id="1.20.1250.20">
    <property type="entry name" value="MFS general substrate transporter like domains"/>
    <property type="match status" value="1"/>
</dbReference>
<dbReference type="InterPro" id="IPR047769">
    <property type="entry name" value="MFS_ArsJ"/>
</dbReference>
<comment type="caution">
    <text evidence="2">The sequence shown here is derived from an EMBL/GenBank/DDBJ whole genome shotgun (WGS) entry which is preliminary data.</text>
</comment>
<feature type="transmembrane region" description="Helical" evidence="1">
    <location>
        <begin position="76"/>
        <end position="97"/>
    </location>
</feature>
<dbReference type="PANTHER" id="PTHR23547:SF1">
    <property type="entry name" value="MAJOR FACILITATOR SUPERFAMILY MFS_1"/>
    <property type="match status" value="1"/>
</dbReference>
<keyword evidence="3" id="KW-1185">Reference proteome</keyword>
<name>A0A836CEU1_9STRA</name>
<feature type="transmembrane region" description="Helical" evidence="1">
    <location>
        <begin position="315"/>
        <end position="334"/>
    </location>
</feature>
<keyword evidence="1" id="KW-0812">Transmembrane</keyword>
<proteinExistence type="predicted"/>
<feature type="transmembrane region" description="Helical" evidence="1">
    <location>
        <begin position="104"/>
        <end position="128"/>
    </location>
</feature>
<dbReference type="AlphaFoldDB" id="A0A836CEU1"/>
<dbReference type="OrthoDB" id="196955at2759"/>
<evidence type="ECO:0000313" key="3">
    <source>
        <dbReference type="Proteomes" id="UP000664859"/>
    </source>
</evidence>
<keyword evidence="1" id="KW-0472">Membrane</keyword>
<dbReference type="EMBL" id="JAFCMP010000235">
    <property type="protein sequence ID" value="KAG5182558.1"/>
    <property type="molecule type" value="Genomic_DNA"/>
</dbReference>
<gene>
    <name evidence="2" type="ORF">JKP88DRAFT_318421</name>
</gene>